<evidence type="ECO:0000256" key="2">
    <source>
        <dbReference type="ARBA" id="ARBA00023136"/>
    </source>
</evidence>
<evidence type="ECO:0000313" key="6">
    <source>
        <dbReference type="Proteomes" id="UP000769766"/>
    </source>
</evidence>
<evidence type="ECO:0000256" key="1">
    <source>
        <dbReference type="ARBA" id="ARBA00004370"/>
    </source>
</evidence>
<keyword evidence="3" id="KW-0732">Signal</keyword>
<evidence type="ECO:0000313" key="5">
    <source>
        <dbReference type="EMBL" id="MBI2877437.1"/>
    </source>
</evidence>
<protein>
    <submittedName>
        <fullName evidence="5">BamA/TamA family outer membrane protein</fullName>
    </submittedName>
</protein>
<dbReference type="Proteomes" id="UP000769766">
    <property type="component" value="Unassembled WGS sequence"/>
</dbReference>
<proteinExistence type="predicted"/>
<feature type="chain" id="PRO_5037689430" evidence="3">
    <location>
        <begin position="23"/>
        <end position="395"/>
    </location>
</feature>
<feature type="signal peptide" evidence="3">
    <location>
        <begin position="1"/>
        <end position="22"/>
    </location>
</feature>
<dbReference type="Pfam" id="PF01103">
    <property type="entry name" value="Omp85"/>
    <property type="match status" value="1"/>
</dbReference>
<name>A0A932FXJ1_UNCTE</name>
<dbReference type="InterPro" id="IPR000184">
    <property type="entry name" value="Bac_surfAg_D15"/>
</dbReference>
<organism evidence="5 6">
    <name type="scientific">Tectimicrobiota bacterium</name>
    <dbReference type="NCBI Taxonomy" id="2528274"/>
    <lineage>
        <taxon>Bacteria</taxon>
        <taxon>Pseudomonadati</taxon>
        <taxon>Nitrospinota/Tectimicrobiota group</taxon>
        <taxon>Candidatus Tectimicrobiota</taxon>
    </lineage>
</organism>
<evidence type="ECO:0000256" key="3">
    <source>
        <dbReference type="SAM" id="SignalP"/>
    </source>
</evidence>
<accession>A0A932FXJ1</accession>
<dbReference type="EMBL" id="JACPRF010000341">
    <property type="protein sequence ID" value="MBI2877437.1"/>
    <property type="molecule type" value="Genomic_DNA"/>
</dbReference>
<feature type="domain" description="Bacterial surface antigen (D15)" evidence="4">
    <location>
        <begin position="98"/>
        <end position="356"/>
    </location>
</feature>
<dbReference type="Gene3D" id="2.40.160.50">
    <property type="entry name" value="membrane protein fhac: a member of the omp85/tpsb transporter family"/>
    <property type="match status" value="1"/>
</dbReference>
<keyword evidence="2" id="KW-0472">Membrane</keyword>
<comment type="subcellular location">
    <subcellularLocation>
        <location evidence="1">Membrane</location>
    </subcellularLocation>
</comment>
<sequence>MAPRIVGAIIALGLLFSSPAQAKMSFVPMPVIDTDPNAGGTFGFMPVFMFLNEKEEVSSMMVPDLTYNEKTGISGTFRYFGYPKKGREYFLLLSQSIKRAHDYELHWEDSSFLDDRYRLELDLSSVVDTTARLYGFGNKSHEDRETNYAHQETAVKVMGGVNLFRNTRLELTESFRRVRVKEGEDDDLPYSRALFPRMRGLTRSRTWGHALALTYDSRDSVDLPTIGGYARMLWEVSFKDLISSSTFIRTTLDLKKLLPSRDKRFTLVLRGKGRFLLRQDQGLPFYEESRLGGWDTLRGFGDQRFIDHNLLLFSAEERIKVYSRRLFNVAAEFEVAPFLEAGRVFHHLSDMAGGRYHVVGGVGFRAIVRPDIVGFVDVGMGEEGTTAFMGLGYPF</sequence>
<dbReference type="GO" id="GO:0019867">
    <property type="term" value="C:outer membrane"/>
    <property type="evidence" value="ECO:0007669"/>
    <property type="project" value="InterPro"/>
</dbReference>
<gene>
    <name evidence="5" type="ORF">HYY20_11195</name>
</gene>
<comment type="caution">
    <text evidence="5">The sequence shown here is derived from an EMBL/GenBank/DDBJ whole genome shotgun (WGS) entry which is preliminary data.</text>
</comment>
<reference evidence="5" key="1">
    <citation type="submission" date="2020-07" db="EMBL/GenBank/DDBJ databases">
        <title>Huge and variable diversity of episymbiotic CPR bacteria and DPANN archaea in groundwater ecosystems.</title>
        <authorList>
            <person name="He C.Y."/>
            <person name="Keren R."/>
            <person name="Whittaker M."/>
            <person name="Farag I.F."/>
            <person name="Doudna J."/>
            <person name="Cate J.H.D."/>
            <person name="Banfield J.F."/>
        </authorList>
    </citation>
    <scope>NUCLEOTIDE SEQUENCE</scope>
    <source>
        <strain evidence="5">NC_groundwater_672_Ag_B-0.1um_62_36</strain>
    </source>
</reference>
<evidence type="ECO:0000259" key="4">
    <source>
        <dbReference type="Pfam" id="PF01103"/>
    </source>
</evidence>
<dbReference type="AlphaFoldDB" id="A0A932FXJ1"/>